<evidence type="ECO:0000313" key="2">
    <source>
        <dbReference type="Proteomes" id="UP000479710"/>
    </source>
</evidence>
<evidence type="ECO:0000313" key="1">
    <source>
        <dbReference type="EMBL" id="KAF0911892.1"/>
    </source>
</evidence>
<keyword evidence="2" id="KW-1185">Reference proteome</keyword>
<gene>
    <name evidence="1" type="ORF">E2562_012363</name>
</gene>
<sequence>MRAAKMKALIQWGASMAIGAAMMASGQTHGYTLSLVLTRPLEGHAGTRPSPPPSREAEVAAAEALAAVGHRAGGGSLPNAYTSPQT</sequence>
<accession>A0A6G1DI65</accession>
<protein>
    <submittedName>
        <fullName evidence="1">Uncharacterized protein</fullName>
    </submittedName>
</protein>
<dbReference type="Proteomes" id="UP000479710">
    <property type="component" value="Unassembled WGS sequence"/>
</dbReference>
<reference evidence="1 2" key="1">
    <citation type="submission" date="2019-11" db="EMBL/GenBank/DDBJ databases">
        <title>Whole genome sequence of Oryza granulata.</title>
        <authorList>
            <person name="Li W."/>
        </authorList>
    </citation>
    <scope>NUCLEOTIDE SEQUENCE [LARGE SCALE GENOMIC DNA]</scope>
    <source>
        <strain evidence="2">cv. Menghai</strain>
        <tissue evidence="1">Leaf</tissue>
    </source>
</reference>
<comment type="caution">
    <text evidence="1">The sequence shown here is derived from an EMBL/GenBank/DDBJ whole genome shotgun (WGS) entry which is preliminary data.</text>
</comment>
<proteinExistence type="predicted"/>
<dbReference type="AlphaFoldDB" id="A0A6G1DI65"/>
<dbReference type="EMBL" id="SPHZ02000006">
    <property type="protein sequence ID" value="KAF0911892.1"/>
    <property type="molecule type" value="Genomic_DNA"/>
</dbReference>
<organism evidence="1 2">
    <name type="scientific">Oryza meyeriana var. granulata</name>
    <dbReference type="NCBI Taxonomy" id="110450"/>
    <lineage>
        <taxon>Eukaryota</taxon>
        <taxon>Viridiplantae</taxon>
        <taxon>Streptophyta</taxon>
        <taxon>Embryophyta</taxon>
        <taxon>Tracheophyta</taxon>
        <taxon>Spermatophyta</taxon>
        <taxon>Magnoliopsida</taxon>
        <taxon>Liliopsida</taxon>
        <taxon>Poales</taxon>
        <taxon>Poaceae</taxon>
        <taxon>BOP clade</taxon>
        <taxon>Oryzoideae</taxon>
        <taxon>Oryzeae</taxon>
        <taxon>Oryzinae</taxon>
        <taxon>Oryza</taxon>
        <taxon>Oryza meyeriana</taxon>
    </lineage>
</organism>
<name>A0A6G1DI65_9ORYZ</name>